<dbReference type="EMBL" id="LJIJ01000858">
    <property type="protein sequence ID" value="ODM94106.1"/>
    <property type="molecule type" value="Genomic_DNA"/>
</dbReference>
<dbReference type="InterPro" id="IPR050230">
    <property type="entry name" value="CALM/Myosin/TropC-like"/>
</dbReference>
<dbReference type="PROSITE" id="PS50222">
    <property type="entry name" value="EF_HAND_2"/>
    <property type="match status" value="1"/>
</dbReference>
<dbReference type="FunFam" id="1.10.238.10:FF:000003">
    <property type="entry name" value="Calmodulin A"/>
    <property type="match status" value="1"/>
</dbReference>
<evidence type="ECO:0000256" key="5">
    <source>
        <dbReference type="ARBA" id="ARBA00023123"/>
    </source>
</evidence>
<keyword evidence="4" id="KW-0106">Calcium</keyword>
<name>A0A1D2MM08_ORCCI</name>
<sequence length="158" mass="17746">MAGDLSARDIERAKFAFSIYDFEGGDTVDAFYLGDVLRALNLSPTQKLVEKLGGTKKRNEKKLKVDEFLPIFGQAKKDKDVGNIEDFTEILKLYDKSGDGKMALAELSHILQSLGERLDKDEAEEILKDCCEPEDEDGFIEYKPFLKKLMAGPYPDDA</sequence>
<evidence type="ECO:0000313" key="9">
    <source>
        <dbReference type="EMBL" id="ODM94106.1"/>
    </source>
</evidence>
<organism evidence="9 10">
    <name type="scientific">Orchesella cincta</name>
    <name type="common">Springtail</name>
    <name type="synonym">Podura cincta</name>
    <dbReference type="NCBI Taxonomy" id="48709"/>
    <lineage>
        <taxon>Eukaryota</taxon>
        <taxon>Metazoa</taxon>
        <taxon>Ecdysozoa</taxon>
        <taxon>Arthropoda</taxon>
        <taxon>Hexapoda</taxon>
        <taxon>Collembola</taxon>
        <taxon>Entomobryomorpha</taxon>
        <taxon>Entomobryoidea</taxon>
        <taxon>Orchesellidae</taxon>
        <taxon>Orchesellinae</taxon>
        <taxon>Orchesella</taxon>
    </lineage>
</organism>
<comment type="subunit">
    <text evidence="1">Myosin is a hexamer of 2 heavy chains and 4 light chains.</text>
</comment>
<keyword evidence="6" id="KW-0505">Motor protein</keyword>
<comment type="caution">
    <text evidence="9">The sequence shown here is derived from an EMBL/GenBank/DDBJ whole genome shotgun (WGS) entry which is preliminary data.</text>
</comment>
<keyword evidence="3" id="KW-0677">Repeat</keyword>
<dbReference type="PANTHER" id="PTHR23048">
    <property type="entry name" value="MYOSIN LIGHT CHAIN 1, 3"/>
    <property type="match status" value="1"/>
</dbReference>
<protein>
    <recommendedName>
        <fullName evidence="2">Myosin light chain alkali</fullName>
    </recommendedName>
</protein>
<evidence type="ECO:0000256" key="2">
    <source>
        <dbReference type="ARBA" id="ARBA00019148"/>
    </source>
</evidence>
<dbReference type="GO" id="GO:0005859">
    <property type="term" value="C:muscle myosin complex"/>
    <property type="evidence" value="ECO:0007669"/>
    <property type="project" value="TreeGrafter"/>
</dbReference>
<evidence type="ECO:0000313" key="10">
    <source>
        <dbReference type="Proteomes" id="UP000094527"/>
    </source>
</evidence>
<dbReference type="InterPro" id="IPR002048">
    <property type="entry name" value="EF_hand_dom"/>
</dbReference>
<dbReference type="InterPro" id="IPR018247">
    <property type="entry name" value="EF_Hand_1_Ca_BS"/>
</dbReference>
<dbReference type="STRING" id="48709.A0A1D2MM08"/>
<dbReference type="InterPro" id="IPR011992">
    <property type="entry name" value="EF-hand-dom_pair"/>
</dbReference>
<dbReference type="CDD" id="cd00051">
    <property type="entry name" value="EFh"/>
    <property type="match status" value="1"/>
</dbReference>
<evidence type="ECO:0000256" key="7">
    <source>
        <dbReference type="ARBA" id="ARBA00023179"/>
    </source>
</evidence>
<dbReference type="Gene3D" id="1.10.238.10">
    <property type="entry name" value="EF-hand"/>
    <property type="match status" value="2"/>
</dbReference>
<dbReference type="PANTHER" id="PTHR23048:SF33">
    <property type="entry name" value="MYOSIN LIGHT CHAIN ALKALI"/>
    <property type="match status" value="1"/>
</dbReference>
<dbReference type="SUPFAM" id="SSF47473">
    <property type="entry name" value="EF-hand"/>
    <property type="match status" value="1"/>
</dbReference>
<dbReference type="GO" id="GO:0005509">
    <property type="term" value="F:calcium ion binding"/>
    <property type="evidence" value="ECO:0007669"/>
    <property type="project" value="InterPro"/>
</dbReference>
<evidence type="ECO:0000259" key="8">
    <source>
        <dbReference type="PROSITE" id="PS50222"/>
    </source>
</evidence>
<dbReference type="OMA" id="FELYDFW"/>
<reference evidence="9 10" key="1">
    <citation type="journal article" date="2016" name="Genome Biol. Evol.">
        <title>Gene Family Evolution Reflects Adaptation to Soil Environmental Stressors in the Genome of the Collembolan Orchesella cincta.</title>
        <authorList>
            <person name="Faddeeva-Vakhrusheva A."/>
            <person name="Derks M.F."/>
            <person name="Anvar S.Y."/>
            <person name="Agamennone V."/>
            <person name="Suring W."/>
            <person name="Smit S."/>
            <person name="van Straalen N.M."/>
            <person name="Roelofs D."/>
        </authorList>
    </citation>
    <scope>NUCLEOTIDE SEQUENCE [LARGE SCALE GENOMIC DNA]</scope>
    <source>
        <tissue evidence="9">Mixed pool</tissue>
    </source>
</reference>
<feature type="domain" description="EF-hand" evidence="8">
    <location>
        <begin position="82"/>
        <end position="117"/>
    </location>
</feature>
<proteinExistence type="predicted"/>
<evidence type="ECO:0000256" key="3">
    <source>
        <dbReference type="ARBA" id="ARBA00022737"/>
    </source>
</evidence>
<evidence type="ECO:0000256" key="4">
    <source>
        <dbReference type="ARBA" id="ARBA00022837"/>
    </source>
</evidence>
<dbReference type="AlphaFoldDB" id="A0A1D2MM08"/>
<keyword evidence="5" id="KW-0518">Myosin</keyword>
<dbReference type="PROSITE" id="PS00018">
    <property type="entry name" value="EF_HAND_1"/>
    <property type="match status" value="1"/>
</dbReference>
<keyword evidence="7" id="KW-0514">Muscle protein</keyword>
<evidence type="ECO:0000256" key="1">
    <source>
        <dbReference type="ARBA" id="ARBA00011445"/>
    </source>
</evidence>
<accession>A0A1D2MM08</accession>
<gene>
    <name evidence="9" type="ORF">Ocin01_12570</name>
</gene>
<keyword evidence="10" id="KW-1185">Reference proteome</keyword>
<dbReference type="SMART" id="SM00054">
    <property type="entry name" value="EFh"/>
    <property type="match status" value="2"/>
</dbReference>
<dbReference type="OrthoDB" id="26525at2759"/>
<evidence type="ECO:0000256" key="6">
    <source>
        <dbReference type="ARBA" id="ARBA00023175"/>
    </source>
</evidence>
<dbReference type="Proteomes" id="UP000094527">
    <property type="component" value="Unassembled WGS sequence"/>
</dbReference>